<feature type="region of interest" description="Disordered" evidence="1">
    <location>
        <begin position="566"/>
        <end position="585"/>
    </location>
</feature>
<evidence type="ECO:0000313" key="3">
    <source>
        <dbReference type="Proteomes" id="UP000324585"/>
    </source>
</evidence>
<comment type="caution">
    <text evidence="2">The sequence shown here is derived from an EMBL/GenBank/DDBJ whole genome shotgun (WGS) entry which is preliminary data.</text>
</comment>
<evidence type="ECO:0000256" key="1">
    <source>
        <dbReference type="SAM" id="MobiDB-lite"/>
    </source>
</evidence>
<name>A0A5J4YII0_PORPP</name>
<dbReference type="Proteomes" id="UP000324585">
    <property type="component" value="Unassembled WGS sequence"/>
</dbReference>
<protein>
    <submittedName>
        <fullName evidence="2">Uncharacterized protein</fullName>
    </submittedName>
</protein>
<dbReference type="Pfam" id="PF10508">
    <property type="entry name" value="Proteasom_PSMB"/>
    <property type="match status" value="1"/>
</dbReference>
<dbReference type="EMBL" id="VRMN01000017">
    <property type="protein sequence ID" value="KAA8490945.1"/>
    <property type="molecule type" value="Genomic_DNA"/>
</dbReference>
<reference evidence="3" key="1">
    <citation type="journal article" date="2019" name="Nat. Commun.">
        <title>Expansion of phycobilisome linker gene families in mesophilic red algae.</title>
        <authorList>
            <person name="Lee J."/>
            <person name="Kim D."/>
            <person name="Bhattacharya D."/>
            <person name="Yoon H.S."/>
        </authorList>
    </citation>
    <scope>NUCLEOTIDE SEQUENCE [LARGE SCALE GENOMIC DNA]</scope>
    <source>
        <strain evidence="3">CCMP 1328</strain>
    </source>
</reference>
<proteinExistence type="predicted"/>
<evidence type="ECO:0000313" key="2">
    <source>
        <dbReference type="EMBL" id="KAA8490945.1"/>
    </source>
</evidence>
<keyword evidence="3" id="KW-1185">Reference proteome</keyword>
<dbReference type="AlphaFoldDB" id="A0A5J4YII0"/>
<dbReference type="InterPro" id="IPR019538">
    <property type="entry name" value="PSMD5"/>
</dbReference>
<accession>A0A5J4YII0</accession>
<organism evidence="2 3">
    <name type="scientific">Porphyridium purpureum</name>
    <name type="common">Red alga</name>
    <name type="synonym">Porphyridium cruentum</name>
    <dbReference type="NCBI Taxonomy" id="35688"/>
    <lineage>
        <taxon>Eukaryota</taxon>
        <taxon>Rhodophyta</taxon>
        <taxon>Bangiophyceae</taxon>
        <taxon>Porphyridiales</taxon>
        <taxon>Porphyridiaceae</taxon>
        <taxon>Porphyridium</taxon>
    </lineage>
</organism>
<sequence length="585" mass="62803">MVEEDDGEVVRHARSLLASDKSAASIRALLQCVSVSDLMRVLRTRVDAAQNAPSSAWERTGLSSQAQRNGDEHVVADVCAALRVVLTFVPRVSAHVPQAPELERVPEVEAMWTEPGFGSTKELLMAGLTSAAEQVTMLCHALWQFYFDVIACGLGHETGTARDRADAAQPVPGRDRAACLVEHEDVVLQVARNVESAQSAVAQDAKNLLVHFCAGSERAAETVLAAGGGFVPSLLSHKNEIVALRALDLMLELAPFCRAAAVASSGAFRSGIESRDVLVRLSYMEALAAATRSPRSCVLFDQLDSVPLLASALAAAMDPPDVTLLAGITRVLSGMDFKRVMDDQTQQSREQLTRLFTNLVVLLDPSHARTVTVELRNNVRYALSMICVQSPVALNLLVAKLRLYCACMARSSTEFATHNAESEVCVQGITRILLHSEHAVAPSVGRALFVGLGGSDAARSEVEIMRALVRWVRLPFVSAQASALELFVGVSSYEWGARTCAATPDWLECVLEVGSALNAHTRNTQLAVLRKLCSSFSEAQLASWFGAAGASRMLATFAERAASADIHAQRSTAPPPNPQVDLATR</sequence>
<gene>
    <name evidence="2" type="ORF">FVE85_9837</name>
</gene>
<dbReference type="GO" id="GO:0043248">
    <property type="term" value="P:proteasome assembly"/>
    <property type="evidence" value="ECO:0007669"/>
    <property type="project" value="InterPro"/>
</dbReference>